<evidence type="ECO:0000313" key="6">
    <source>
        <dbReference type="EMBL" id="OXA43831.1"/>
    </source>
</evidence>
<dbReference type="Proteomes" id="UP000198287">
    <property type="component" value="Unassembled WGS sequence"/>
</dbReference>
<feature type="domain" description="AMP-binding enzyme C-terminal" evidence="5">
    <location>
        <begin position="9"/>
        <end position="81"/>
    </location>
</feature>
<reference evidence="6 7" key="1">
    <citation type="submission" date="2015-12" db="EMBL/GenBank/DDBJ databases">
        <title>The genome of Folsomia candida.</title>
        <authorList>
            <person name="Faddeeva A."/>
            <person name="Derks M.F."/>
            <person name="Anvar Y."/>
            <person name="Smit S."/>
            <person name="Van Straalen N."/>
            <person name="Roelofs D."/>
        </authorList>
    </citation>
    <scope>NUCLEOTIDE SEQUENCE [LARGE SCALE GENOMIC DNA]</scope>
    <source>
        <strain evidence="6 7">VU population</strain>
        <tissue evidence="6">Whole body</tissue>
    </source>
</reference>
<evidence type="ECO:0000256" key="4">
    <source>
        <dbReference type="ARBA" id="ARBA00022840"/>
    </source>
</evidence>
<evidence type="ECO:0000313" key="7">
    <source>
        <dbReference type="Proteomes" id="UP000198287"/>
    </source>
</evidence>
<dbReference type="PANTHER" id="PTHR43107">
    <property type="entry name" value="LONG-CHAIN FATTY ACID TRANSPORT PROTEIN"/>
    <property type="match status" value="1"/>
</dbReference>
<dbReference type="Gene3D" id="3.30.300.30">
    <property type="match status" value="1"/>
</dbReference>
<name>A0A226DGV3_FOLCA</name>
<keyword evidence="7" id="KW-1185">Reference proteome</keyword>
<dbReference type="GO" id="GO:0004467">
    <property type="term" value="F:long-chain fatty acid-CoA ligase activity"/>
    <property type="evidence" value="ECO:0007669"/>
    <property type="project" value="TreeGrafter"/>
</dbReference>
<sequence>MGENVSTAEVEEVVTRGAGMKACVVYGVQIPGVEGRCGMAAVADPEGTLDFDALGDEVRRSLPSYARPLFLRVLNSEMNMTGKQNIHLHNFGSINTNFSSMLC</sequence>
<keyword evidence="3" id="KW-0547">Nucleotide-binding</keyword>
<dbReference type="InterPro" id="IPR025110">
    <property type="entry name" value="AMP-bd_C"/>
</dbReference>
<gene>
    <name evidence="6" type="ORF">Fcan01_21631</name>
</gene>
<dbReference type="EMBL" id="LNIX01000021">
    <property type="protein sequence ID" value="OXA43831.1"/>
    <property type="molecule type" value="Genomic_DNA"/>
</dbReference>
<evidence type="ECO:0000259" key="5">
    <source>
        <dbReference type="Pfam" id="PF13193"/>
    </source>
</evidence>
<organism evidence="6 7">
    <name type="scientific">Folsomia candida</name>
    <name type="common">Springtail</name>
    <dbReference type="NCBI Taxonomy" id="158441"/>
    <lineage>
        <taxon>Eukaryota</taxon>
        <taxon>Metazoa</taxon>
        <taxon>Ecdysozoa</taxon>
        <taxon>Arthropoda</taxon>
        <taxon>Hexapoda</taxon>
        <taxon>Collembola</taxon>
        <taxon>Entomobryomorpha</taxon>
        <taxon>Isotomoidea</taxon>
        <taxon>Isotomidae</taxon>
        <taxon>Proisotominae</taxon>
        <taxon>Folsomia</taxon>
    </lineage>
</organism>
<dbReference type="PANTHER" id="PTHR43107:SF15">
    <property type="entry name" value="FATTY ACID TRANSPORT PROTEIN 3, ISOFORM A"/>
    <property type="match status" value="1"/>
</dbReference>
<dbReference type="InterPro" id="IPR045851">
    <property type="entry name" value="AMP-bd_C_sf"/>
</dbReference>
<dbReference type="GO" id="GO:0005886">
    <property type="term" value="C:plasma membrane"/>
    <property type="evidence" value="ECO:0007669"/>
    <property type="project" value="TreeGrafter"/>
</dbReference>
<keyword evidence="2" id="KW-0436">Ligase</keyword>
<dbReference type="GO" id="GO:0005524">
    <property type="term" value="F:ATP binding"/>
    <property type="evidence" value="ECO:0007669"/>
    <property type="project" value="UniProtKB-KW"/>
</dbReference>
<dbReference type="STRING" id="158441.A0A226DGV3"/>
<dbReference type="GO" id="GO:0005324">
    <property type="term" value="F:long-chain fatty acid transmembrane transporter activity"/>
    <property type="evidence" value="ECO:0007669"/>
    <property type="project" value="TreeGrafter"/>
</dbReference>
<proteinExistence type="inferred from homology"/>
<comment type="caution">
    <text evidence="6">The sequence shown here is derived from an EMBL/GenBank/DDBJ whole genome shotgun (WGS) entry which is preliminary data.</text>
</comment>
<dbReference type="SUPFAM" id="SSF56801">
    <property type="entry name" value="Acetyl-CoA synthetase-like"/>
    <property type="match status" value="1"/>
</dbReference>
<evidence type="ECO:0000256" key="1">
    <source>
        <dbReference type="ARBA" id="ARBA00006432"/>
    </source>
</evidence>
<protein>
    <submittedName>
        <fullName evidence="6">Long-chain fatty acid transport protein 1</fullName>
    </submittedName>
</protein>
<evidence type="ECO:0000256" key="2">
    <source>
        <dbReference type="ARBA" id="ARBA00022598"/>
    </source>
</evidence>
<comment type="similarity">
    <text evidence="1">Belongs to the ATP-dependent AMP-binding enzyme family.</text>
</comment>
<evidence type="ECO:0000256" key="3">
    <source>
        <dbReference type="ARBA" id="ARBA00022741"/>
    </source>
</evidence>
<dbReference type="GO" id="GO:0044539">
    <property type="term" value="P:long-chain fatty acid import into cell"/>
    <property type="evidence" value="ECO:0007669"/>
    <property type="project" value="TreeGrafter"/>
</dbReference>
<keyword evidence="4" id="KW-0067">ATP-binding</keyword>
<dbReference type="GO" id="GO:0005789">
    <property type="term" value="C:endoplasmic reticulum membrane"/>
    <property type="evidence" value="ECO:0007669"/>
    <property type="project" value="TreeGrafter"/>
</dbReference>
<accession>A0A226DGV3</accession>
<dbReference type="Pfam" id="PF13193">
    <property type="entry name" value="AMP-binding_C"/>
    <property type="match status" value="1"/>
</dbReference>
<dbReference type="AlphaFoldDB" id="A0A226DGV3"/>